<accession>A0A495W5L8</accession>
<dbReference type="Pfam" id="PF18156">
    <property type="entry name" value="pPIWI_RE_Y"/>
    <property type="match status" value="1"/>
</dbReference>
<sequence>MSDQQRLVDQPDVELVASIAAAIVGLDGLVELEGFRLPYPAGAQRALDRLVLRCLQRRARPPTSLMQLVAWCAGERLEDWPLELPRTPVWNTSLLDDRSFTPTQLCLELVSQVPGGGPVGSVGRVLDSVRDTCASLSSRAAYQAFRGVLLGKPVITEAEYFELETDNTLSLVIDSLKDLYEPVPDRYRRRGEYRPCARCRTLLLPLDGGDWWCEQALCEFAGKPQPGPIFDAADVGRLHHLARPLRQFVTGPGRFGVKLAAELSDLGLVVEWWPKFGLADLGVSFPDGRSWLIDVKDWVNPALLAGQAVIAEGHGPADELLWAVPRARFDVDPDYATSCLDHLAPGMWRPSVLPLDAVVSKASLRLEQL</sequence>
<feature type="domain" description="pPIWI-RE three-gene island" evidence="2">
    <location>
        <begin position="16"/>
        <end position="156"/>
    </location>
</feature>
<reference evidence="3 4" key="1">
    <citation type="submission" date="2018-10" db="EMBL/GenBank/DDBJ databases">
        <title>Sequencing the genomes of 1000 actinobacteria strains.</title>
        <authorList>
            <person name="Klenk H.-P."/>
        </authorList>
    </citation>
    <scope>NUCLEOTIDE SEQUENCE [LARGE SCALE GENOMIC DNA]</scope>
    <source>
        <strain evidence="3 4">DSM 43800</strain>
    </source>
</reference>
<dbReference type="Pfam" id="PF18154">
    <property type="entry name" value="pPIWI_RE_REase"/>
    <property type="match status" value="1"/>
</dbReference>
<evidence type="ECO:0008006" key="5">
    <source>
        <dbReference type="Google" id="ProtNLM"/>
    </source>
</evidence>
<name>A0A495W5L8_9PSEU</name>
<proteinExistence type="predicted"/>
<keyword evidence="4" id="KW-1185">Reference proteome</keyword>
<evidence type="ECO:0000259" key="1">
    <source>
        <dbReference type="Pfam" id="PF18154"/>
    </source>
</evidence>
<gene>
    <name evidence="3" type="ORF">C8E97_5363</name>
</gene>
<dbReference type="InterPro" id="IPR041191">
    <property type="entry name" value="pPIWI_RE_Y"/>
</dbReference>
<evidence type="ECO:0000313" key="4">
    <source>
        <dbReference type="Proteomes" id="UP000282084"/>
    </source>
</evidence>
<dbReference type="Proteomes" id="UP000282084">
    <property type="component" value="Unassembled WGS sequence"/>
</dbReference>
<feature type="domain" description="REase associating with pPIWI RE" evidence="1">
    <location>
        <begin position="253"/>
        <end position="367"/>
    </location>
</feature>
<organism evidence="3 4">
    <name type="scientific">Saccharothrix australiensis</name>
    <dbReference type="NCBI Taxonomy" id="2072"/>
    <lineage>
        <taxon>Bacteria</taxon>
        <taxon>Bacillati</taxon>
        <taxon>Actinomycetota</taxon>
        <taxon>Actinomycetes</taxon>
        <taxon>Pseudonocardiales</taxon>
        <taxon>Pseudonocardiaceae</taxon>
        <taxon>Saccharothrix</taxon>
    </lineage>
</organism>
<evidence type="ECO:0000259" key="2">
    <source>
        <dbReference type="Pfam" id="PF18156"/>
    </source>
</evidence>
<evidence type="ECO:0000313" key="3">
    <source>
        <dbReference type="EMBL" id="RKT56654.1"/>
    </source>
</evidence>
<dbReference type="EMBL" id="RBXO01000001">
    <property type="protein sequence ID" value="RKT56654.1"/>
    <property type="molecule type" value="Genomic_DNA"/>
</dbReference>
<dbReference type="AlphaFoldDB" id="A0A495W5L8"/>
<dbReference type="InterPro" id="IPR040828">
    <property type="entry name" value="pPIWI_RE_REase"/>
</dbReference>
<comment type="caution">
    <text evidence="3">The sequence shown here is derived from an EMBL/GenBank/DDBJ whole genome shotgun (WGS) entry which is preliminary data.</text>
</comment>
<protein>
    <recommendedName>
        <fullName evidence="5">REase associating with pPIWI RE domain-containing protein</fullName>
    </recommendedName>
</protein>